<gene>
    <name evidence="6" type="ORF">D4A39_00050</name>
</gene>
<feature type="transmembrane region" description="Helical" evidence="4">
    <location>
        <begin position="20"/>
        <end position="39"/>
    </location>
</feature>
<dbReference type="GO" id="GO:0043709">
    <property type="term" value="P:cell adhesion involved in single-species biofilm formation"/>
    <property type="evidence" value="ECO:0007669"/>
    <property type="project" value="TreeGrafter"/>
</dbReference>
<keyword evidence="7" id="KW-1185">Reference proteome</keyword>
<feature type="domain" description="GGDEF" evidence="5">
    <location>
        <begin position="235"/>
        <end position="366"/>
    </location>
</feature>
<dbReference type="OrthoDB" id="8416215at2"/>
<dbReference type="AlphaFoldDB" id="A0A418Y1B2"/>
<comment type="catalytic activity">
    <reaction evidence="3">
        <text>2 GTP = 3',3'-c-di-GMP + 2 diphosphate</text>
        <dbReference type="Rhea" id="RHEA:24898"/>
        <dbReference type="ChEBI" id="CHEBI:33019"/>
        <dbReference type="ChEBI" id="CHEBI:37565"/>
        <dbReference type="ChEBI" id="CHEBI:58805"/>
        <dbReference type="EC" id="2.7.7.65"/>
    </reaction>
</comment>
<dbReference type="CDD" id="cd01949">
    <property type="entry name" value="GGDEF"/>
    <property type="match status" value="1"/>
</dbReference>
<protein>
    <recommendedName>
        <fullName evidence="2">diguanylate cyclase</fullName>
        <ecNumber evidence="2">2.7.7.65</ecNumber>
    </recommendedName>
</protein>
<dbReference type="NCBIfam" id="TIGR00254">
    <property type="entry name" value="GGDEF"/>
    <property type="match status" value="1"/>
</dbReference>
<dbReference type="GO" id="GO:1902201">
    <property type="term" value="P:negative regulation of bacterial-type flagellum-dependent cell motility"/>
    <property type="evidence" value="ECO:0007669"/>
    <property type="project" value="TreeGrafter"/>
</dbReference>
<dbReference type="InterPro" id="IPR000160">
    <property type="entry name" value="GGDEF_dom"/>
</dbReference>
<dbReference type="Gene3D" id="3.30.70.270">
    <property type="match status" value="1"/>
</dbReference>
<dbReference type="SMART" id="SM00267">
    <property type="entry name" value="GGDEF"/>
    <property type="match status" value="1"/>
</dbReference>
<evidence type="ECO:0000313" key="7">
    <source>
        <dbReference type="Proteomes" id="UP000283734"/>
    </source>
</evidence>
<organism evidence="6 7">
    <name type="scientific">Alcanivorax profundi</name>
    <dbReference type="NCBI Taxonomy" id="2338368"/>
    <lineage>
        <taxon>Bacteria</taxon>
        <taxon>Pseudomonadati</taxon>
        <taxon>Pseudomonadota</taxon>
        <taxon>Gammaproteobacteria</taxon>
        <taxon>Oceanospirillales</taxon>
        <taxon>Alcanivoracaceae</taxon>
        <taxon>Alcanivorax</taxon>
    </lineage>
</organism>
<proteinExistence type="predicted"/>
<feature type="transmembrane region" description="Helical" evidence="4">
    <location>
        <begin position="51"/>
        <end position="73"/>
    </location>
</feature>
<dbReference type="EMBL" id="QYYA01000001">
    <property type="protein sequence ID" value="RJG19301.1"/>
    <property type="molecule type" value="Genomic_DNA"/>
</dbReference>
<dbReference type="FunFam" id="3.30.70.270:FF:000001">
    <property type="entry name" value="Diguanylate cyclase domain protein"/>
    <property type="match status" value="1"/>
</dbReference>
<dbReference type="RefSeq" id="WP_022983987.1">
    <property type="nucleotide sequence ID" value="NZ_CAXGPP010000055.1"/>
</dbReference>
<keyword evidence="4" id="KW-0472">Membrane</keyword>
<dbReference type="Pfam" id="PF00990">
    <property type="entry name" value="GGDEF"/>
    <property type="match status" value="1"/>
</dbReference>
<name>A0A418Y1B2_9GAMM</name>
<dbReference type="InterPro" id="IPR043128">
    <property type="entry name" value="Rev_trsase/Diguanyl_cyclase"/>
</dbReference>
<comment type="caution">
    <text evidence="6">The sequence shown here is derived from an EMBL/GenBank/DDBJ whole genome shotgun (WGS) entry which is preliminary data.</text>
</comment>
<dbReference type="PANTHER" id="PTHR45138">
    <property type="entry name" value="REGULATORY COMPONENTS OF SENSORY TRANSDUCTION SYSTEM"/>
    <property type="match status" value="1"/>
</dbReference>
<dbReference type="Proteomes" id="UP000283734">
    <property type="component" value="Unassembled WGS sequence"/>
</dbReference>
<comment type="cofactor">
    <cofactor evidence="1">
        <name>Mg(2+)</name>
        <dbReference type="ChEBI" id="CHEBI:18420"/>
    </cofactor>
</comment>
<dbReference type="PROSITE" id="PS50887">
    <property type="entry name" value="GGDEF"/>
    <property type="match status" value="1"/>
</dbReference>
<reference evidence="6 7" key="1">
    <citation type="submission" date="2018-09" db="EMBL/GenBank/DDBJ databases">
        <title>Alcanivorax profundi sp. nov., isolated from 1000 m-depth seawater of the Mariana Trench.</title>
        <authorList>
            <person name="Liu J."/>
        </authorList>
    </citation>
    <scope>NUCLEOTIDE SEQUENCE [LARGE SCALE GENOMIC DNA]</scope>
    <source>
        <strain evidence="6 7">MTEO17</strain>
    </source>
</reference>
<feature type="transmembrane region" description="Helical" evidence="4">
    <location>
        <begin position="103"/>
        <end position="121"/>
    </location>
</feature>
<evidence type="ECO:0000256" key="3">
    <source>
        <dbReference type="ARBA" id="ARBA00034247"/>
    </source>
</evidence>
<evidence type="ECO:0000313" key="6">
    <source>
        <dbReference type="EMBL" id="RJG19301.1"/>
    </source>
</evidence>
<accession>A0A418Y1B2</accession>
<keyword evidence="4" id="KW-1133">Transmembrane helix</keyword>
<dbReference type="EC" id="2.7.7.65" evidence="2"/>
<dbReference type="InterPro" id="IPR050469">
    <property type="entry name" value="Diguanylate_Cyclase"/>
</dbReference>
<dbReference type="GO" id="GO:0005886">
    <property type="term" value="C:plasma membrane"/>
    <property type="evidence" value="ECO:0007669"/>
    <property type="project" value="TreeGrafter"/>
</dbReference>
<evidence type="ECO:0000256" key="4">
    <source>
        <dbReference type="SAM" id="Phobius"/>
    </source>
</evidence>
<feature type="transmembrane region" description="Helical" evidence="4">
    <location>
        <begin position="128"/>
        <end position="150"/>
    </location>
</feature>
<feature type="transmembrane region" description="Helical" evidence="4">
    <location>
        <begin position="162"/>
        <end position="183"/>
    </location>
</feature>
<keyword evidence="4" id="KW-0812">Transmembrane</keyword>
<dbReference type="InterPro" id="IPR029787">
    <property type="entry name" value="Nucleotide_cyclase"/>
</dbReference>
<dbReference type="GO" id="GO:0052621">
    <property type="term" value="F:diguanylate cyclase activity"/>
    <property type="evidence" value="ECO:0007669"/>
    <property type="project" value="UniProtKB-EC"/>
</dbReference>
<evidence type="ECO:0000256" key="1">
    <source>
        <dbReference type="ARBA" id="ARBA00001946"/>
    </source>
</evidence>
<evidence type="ECO:0000256" key="2">
    <source>
        <dbReference type="ARBA" id="ARBA00012528"/>
    </source>
</evidence>
<feature type="transmembrane region" description="Helical" evidence="4">
    <location>
        <begin position="80"/>
        <end position="97"/>
    </location>
</feature>
<sequence length="367" mass="40713">MDHTLALHPAAMQGQRVRRVLFAILAGGGAHTLLCWITLQLDFFRGGDAVFYPLFAIIWGGHLLFLTFMLLGLNRRLSEPAMIFPLMVWSTTGLLVTALVVDQARLCVMMIFFAVVQLGVLQASLRQFVVLALYCVLSYAVILGVVGVYWPEVVDLRGEWMQWGLFSVMVAAVTLLASEISAIRSLLGKRNQQLAEVVERIHEMAVKDELTGFYRRRHAMELLAKACGQASRGAFSLAVAYVDLDHFKRINDQYGHSCGDSVLVRFSEVVRRHLGGQDFAARLGGEEFMLVLPVSDRDEAVNLLEGILLGMRSQRYDEAPGLVVTVSAGLAMLDAHESPASVVRRADQALYRSKESGRDRLTVDESQ</sequence>
<dbReference type="PANTHER" id="PTHR45138:SF9">
    <property type="entry name" value="DIGUANYLATE CYCLASE DGCM-RELATED"/>
    <property type="match status" value="1"/>
</dbReference>
<dbReference type="SUPFAM" id="SSF55073">
    <property type="entry name" value="Nucleotide cyclase"/>
    <property type="match status" value="1"/>
</dbReference>
<evidence type="ECO:0000259" key="5">
    <source>
        <dbReference type="PROSITE" id="PS50887"/>
    </source>
</evidence>